<proteinExistence type="inferred from homology"/>
<evidence type="ECO:0000256" key="5">
    <source>
        <dbReference type="ARBA" id="ARBA00022898"/>
    </source>
</evidence>
<dbReference type="PANTHER" id="PTHR30511:SF0">
    <property type="entry name" value="ALANINE RACEMASE, CATABOLIC-RELATED"/>
    <property type="match status" value="1"/>
</dbReference>
<dbReference type="GO" id="GO:0030632">
    <property type="term" value="P:D-alanine biosynthetic process"/>
    <property type="evidence" value="ECO:0007669"/>
    <property type="project" value="UniProtKB-UniRule"/>
</dbReference>
<evidence type="ECO:0000256" key="9">
    <source>
        <dbReference type="PIRSR" id="PIRSR600821-52"/>
    </source>
</evidence>
<dbReference type="SUPFAM" id="SSF50621">
    <property type="entry name" value="Alanine racemase C-terminal domain-like"/>
    <property type="match status" value="1"/>
</dbReference>
<feature type="modified residue" description="N6-(pyridoxal phosphate)lysine" evidence="7 8">
    <location>
        <position position="62"/>
    </location>
</feature>
<dbReference type="GO" id="GO:0008784">
    <property type="term" value="F:alanine racemase activity"/>
    <property type="evidence" value="ECO:0007669"/>
    <property type="project" value="UniProtKB-UniRule"/>
</dbReference>
<dbReference type="PANTHER" id="PTHR30511">
    <property type="entry name" value="ALANINE RACEMASE"/>
    <property type="match status" value="1"/>
</dbReference>
<dbReference type="RefSeq" id="WP_092860190.1">
    <property type="nucleotide sequence ID" value="NZ_FOQH01000005.1"/>
</dbReference>
<dbReference type="InterPro" id="IPR000821">
    <property type="entry name" value="Ala_racemase"/>
</dbReference>
<evidence type="ECO:0000256" key="8">
    <source>
        <dbReference type="PIRSR" id="PIRSR600821-50"/>
    </source>
</evidence>
<dbReference type="InterPro" id="IPR020622">
    <property type="entry name" value="Ala_racemase_pyridoxalP-BS"/>
</dbReference>
<feature type="domain" description="Alanine racemase C-terminal" evidence="10">
    <location>
        <begin position="262"/>
        <end position="385"/>
    </location>
</feature>
<gene>
    <name evidence="11" type="ORF">SAMN05216258_105376</name>
</gene>
<comment type="catalytic activity">
    <reaction evidence="1 7">
        <text>L-alanine = D-alanine</text>
        <dbReference type="Rhea" id="RHEA:20249"/>
        <dbReference type="ChEBI" id="CHEBI:57416"/>
        <dbReference type="ChEBI" id="CHEBI:57972"/>
        <dbReference type="EC" id="5.1.1.1"/>
    </reaction>
</comment>
<evidence type="ECO:0000256" key="1">
    <source>
        <dbReference type="ARBA" id="ARBA00000316"/>
    </source>
</evidence>
<dbReference type="UniPathway" id="UPA00042">
    <property type="reaction ID" value="UER00497"/>
</dbReference>
<evidence type="ECO:0000256" key="7">
    <source>
        <dbReference type="HAMAP-Rule" id="MF_01201"/>
    </source>
</evidence>
<name>A0A1I3GWT8_9RHOB</name>
<keyword evidence="5 7" id="KW-0663">Pyridoxal phosphate</keyword>
<comment type="cofactor">
    <cofactor evidence="2 7 8">
        <name>pyridoxal 5'-phosphate</name>
        <dbReference type="ChEBI" id="CHEBI:597326"/>
    </cofactor>
</comment>
<dbReference type="HAMAP" id="MF_01201">
    <property type="entry name" value="Ala_racemase"/>
    <property type="match status" value="1"/>
</dbReference>
<organism evidence="11 12">
    <name type="scientific">Albimonas pacifica</name>
    <dbReference type="NCBI Taxonomy" id="1114924"/>
    <lineage>
        <taxon>Bacteria</taxon>
        <taxon>Pseudomonadati</taxon>
        <taxon>Pseudomonadota</taxon>
        <taxon>Alphaproteobacteria</taxon>
        <taxon>Rhodobacterales</taxon>
        <taxon>Paracoccaceae</taxon>
        <taxon>Albimonas</taxon>
    </lineage>
</organism>
<dbReference type="GO" id="GO:0005829">
    <property type="term" value="C:cytosol"/>
    <property type="evidence" value="ECO:0007669"/>
    <property type="project" value="TreeGrafter"/>
</dbReference>
<dbReference type="CDD" id="cd00430">
    <property type="entry name" value="PLPDE_III_AR"/>
    <property type="match status" value="1"/>
</dbReference>
<comment type="similarity">
    <text evidence="3 7">Belongs to the alanine racemase family.</text>
</comment>
<dbReference type="NCBIfam" id="TIGR00492">
    <property type="entry name" value="alr"/>
    <property type="match status" value="1"/>
</dbReference>
<dbReference type="InterPro" id="IPR029066">
    <property type="entry name" value="PLP-binding_barrel"/>
</dbReference>
<dbReference type="Pfam" id="PF01168">
    <property type="entry name" value="Ala_racemase_N"/>
    <property type="match status" value="1"/>
</dbReference>
<evidence type="ECO:0000313" key="11">
    <source>
        <dbReference type="EMBL" id="SFI27812.1"/>
    </source>
</evidence>
<dbReference type="EC" id="5.1.1.1" evidence="4 7"/>
<feature type="binding site" evidence="7 9">
    <location>
        <position position="330"/>
    </location>
    <ligand>
        <name>substrate</name>
    </ligand>
</feature>
<feature type="binding site" evidence="7 9">
    <location>
        <position position="163"/>
    </location>
    <ligand>
        <name>substrate</name>
    </ligand>
</feature>
<feature type="active site" description="Proton acceptor; specific for L-alanine" evidence="7">
    <location>
        <position position="283"/>
    </location>
</feature>
<dbReference type="InterPro" id="IPR001608">
    <property type="entry name" value="Ala_racemase_N"/>
</dbReference>
<dbReference type="SUPFAM" id="SSF51419">
    <property type="entry name" value="PLP-binding barrel"/>
    <property type="match status" value="1"/>
</dbReference>
<feature type="active site" description="Proton acceptor; specific for D-alanine" evidence="7">
    <location>
        <position position="62"/>
    </location>
</feature>
<sequence>MTASDSLVAGGLAASAPTPDFTPASGPAASRPVLTIDLDAVAANWRALQARSGKAEAAAVVKADAYGLGVGPVARALRAAGARTFFVAHAAEGATLRGILGPGVPIHVFNGFMPADLDAFRGADLIPVLASPFQVRALREALPALGREAPPKVGLHIESGINRLGFTPAEIDALRAEPPSEFDISLVMSHLASADEPGNSMNARQRGAFTGRAQLLHGLAPNARLSLGATGGTLLGPDFHFDLTRPGVGLYGGEPFMEARTVVHLHAPLLQVREISVGDSVGYGSTWTAKRPSRIGVLGLGYADGFFRLSKGLQLHLDGRPVPLVGRVSMDMITVDLTDAPEPAPGAMVEVLGPHQSVDDLAKGIGTTGYEVLTSLGPRYARRYVGGAAG</sequence>
<dbReference type="SMART" id="SM01005">
    <property type="entry name" value="Ala_racemase_C"/>
    <property type="match status" value="1"/>
</dbReference>
<evidence type="ECO:0000313" key="12">
    <source>
        <dbReference type="Proteomes" id="UP000199377"/>
    </source>
</evidence>
<keyword evidence="6 7" id="KW-0413">Isomerase</keyword>
<dbReference type="PROSITE" id="PS00395">
    <property type="entry name" value="ALANINE_RACEMASE"/>
    <property type="match status" value="1"/>
</dbReference>
<keyword evidence="12" id="KW-1185">Reference proteome</keyword>
<evidence type="ECO:0000256" key="2">
    <source>
        <dbReference type="ARBA" id="ARBA00001933"/>
    </source>
</evidence>
<evidence type="ECO:0000256" key="4">
    <source>
        <dbReference type="ARBA" id="ARBA00013089"/>
    </source>
</evidence>
<dbReference type="InterPro" id="IPR011079">
    <property type="entry name" value="Ala_racemase_C"/>
</dbReference>
<dbReference type="Gene3D" id="3.20.20.10">
    <property type="entry name" value="Alanine racemase"/>
    <property type="match status" value="1"/>
</dbReference>
<dbReference type="Proteomes" id="UP000199377">
    <property type="component" value="Unassembled WGS sequence"/>
</dbReference>
<dbReference type="Gene3D" id="2.40.37.10">
    <property type="entry name" value="Lyase, Ornithine Decarboxylase, Chain A, domain 1"/>
    <property type="match status" value="1"/>
</dbReference>
<evidence type="ECO:0000259" key="10">
    <source>
        <dbReference type="SMART" id="SM01005"/>
    </source>
</evidence>
<comment type="pathway">
    <text evidence="7">Amino-acid biosynthesis; D-alanine biosynthesis; D-alanine from L-alanine: step 1/1.</text>
</comment>
<dbReference type="InterPro" id="IPR009006">
    <property type="entry name" value="Ala_racemase/Decarboxylase_C"/>
</dbReference>
<protein>
    <recommendedName>
        <fullName evidence="4 7">Alanine racemase</fullName>
        <ecNumber evidence="4 7">5.1.1.1</ecNumber>
    </recommendedName>
</protein>
<dbReference type="OrthoDB" id="9813814at2"/>
<reference evidence="11 12" key="1">
    <citation type="submission" date="2016-10" db="EMBL/GenBank/DDBJ databases">
        <authorList>
            <person name="de Groot N.N."/>
        </authorList>
    </citation>
    <scope>NUCLEOTIDE SEQUENCE [LARGE SCALE GENOMIC DNA]</scope>
    <source>
        <strain evidence="11 12">CGMCC 1.11030</strain>
    </source>
</reference>
<dbReference type="AlphaFoldDB" id="A0A1I3GWT8"/>
<dbReference type="PRINTS" id="PR00992">
    <property type="entry name" value="ALARACEMASE"/>
</dbReference>
<dbReference type="STRING" id="1114924.SAMN05216258_105376"/>
<dbReference type="EMBL" id="FOQH01000005">
    <property type="protein sequence ID" value="SFI27812.1"/>
    <property type="molecule type" value="Genomic_DNA"/>
</dbReference>
<comment type="function">
    <text evidence="7">Catalyzes the interconversion of L-alanine and D-alanine. May also act on other amino acids.</text>
</comment>
<accession>A0A1I3GWT8</accession>
<dbReference type="Pfam" id="PF00842">
    <property type="entry name" value="Ala_racemase_C"/>
    <property type="match status" value="1"/>
</dbReference>
<dbReference type="GO" id="GO:0030170">
    <property type="term" value="F:pyridoxal phosphate binding"/>
    <property type="evidence" value="ECO:0007669"/>
    <property type="project" value="UniProtKB-UniRule"/>
</dbReference>
<evidence type="ECO:0000256" key="3">
    <source>
        <dbReference type="ARBA" id="ARBA00007880"/>
    </source>
</evidence>
<evidence type="ECO:0000256" key="6">
    <source>
        <dbReference type="ARBA" id="ARBA00023235"/>
    </source>
</evidence>